<dbReference type="InterPro" id="IPR023393">
    <property type="entry name" value="START-like_dom_sf"/>
</dbReference>
<organism evidence="1 2">
    <name type="scientific">Nocardia pulmonis</name>
    <dbReference type="NCBI Taxonomy" id="2951408"/>
    <lineage>
        <taxon>Bacteria</taxon>
        <taxon>Bacillati</taxon>
        <taxon>Actinomycetota</taxon>
        <taxon>Actinomycetes</taxon>
        <taxon>Mycobacteriales</taxon>
        <taxon>Nocardiaceae</taxon>
        <taxon>Nocardia</taxon>
    </lineage>
</organism>
<comment type="caution">
    <text evidence="1">The sequence shown here is derived from an EMBL/GenBank/DDBJ whole genome shotgun (WGS) entry which is preliminary data.</text>
</comment>
<accession>A0A9X2EEM9</accession>
<gene>
    <name evidence="1" type="ORF">NDR86_36150</name>
</gene>
<dbReference type="AlphaFoldDB" id="A0A9X2EEM9"/>
<name>A0A9X2EEM9_9NOCA</name>
<proteinExistence type="predicted"/>
<dbReference type="InterPro" id="IPR019587">
    <property type="entry name" value="Polyketide_cyclase/dehydratase"/>
</dbReference>
<dbReference type="Pfam" id="PF10604">
    <property type="entry name" value="Polyketide_cyc2"/>
    <property type="match status" value="1"/>
</dbReference>
<evidence type="ECO:0000313" key="2">
    <source>
        <dbReference type="Proteomes" id="UP001139157"/>
    </source>
</evidence>
<protein>
    <submittedName>
        <fullName evidence="1">SRPBCC family protein</fullName>
    </submittedName>
</protein>
<dbReference type="Proteomes" id="UP001139157">
    <property type="component" value="Unassembled WGS sequence"/>
</dbReference>
<dbReference type="RefSeq" id="WP_251918664.1">
    <property type="nucleotide sequence ID" value="NZ_JAMRXG010000030.1"/>
</dbReference>
<dbReference type="EMBL" id="JAMRXG010000030">
    <property type="protein sequence ID" value="MCM6778925.1"/>
    <property type="molecule type" value="Genomic_DNA"/>
</dbReference>
<dbReference type="SUPFAM" id="SSF55961">
    <property type="entry name" value="Bet v1-like"/>
    <property type="match status" value="1"/>
</dbReference>
<sequence length="163" mass="18161">MATATGTARICIDRPPHVVFAVQADPDNWPMANGGATRATIRPAAAPTRLVTPGAVFLERAGLDLPPDQQFEFHWHTDEVTPNRHLMFGCEVRIGNGITIHHRLDFQYSPSGRGTDYSRTARYDFSDDLLDWVAKDELDAHLGYLGAQYRVAKAFKDYVESTS</sequence>
<dbReference type="Gene3D" id="3.30.530.20">
    <property type="match status" value="1"/>
</dbReference>
<reference evidence="1" key="1">
    <citation type="submission" date="2022-06" db="EMBL/GenBank/DDBJ databases">
        <title>Novel species in genus nocardia.</title>
        <authorList>
            <person name="Li F."/>
        </authorList>
    </citation>
    <scope>NUCLEOTIDE SEQUENCE</scope>
    <source>
        <strain evidence="1">CDC141</strain>
    </source>
</reference>
<keyword evidence="2" id="KW-1185">Reference proteome</keyword>
<evidence type="ECO:0000313" key="1">
    <source>
        <dbReference type="EMBL" id="MCM6778925.1"/>
    </source>
</evidence>